<evidence type="ECO:0000313" key="3">
    <source>
        <dbReference type="Proteomes" id="UP000570595"/>
    </source>
</evidence>
<comment type="caution">
    <text evidence="2">The sequence shown here is derived from an EMBL/GenBank/DDBJ whole genome shotgun (WGS) entry which is preliminary data.</text>
</comment>
<accession>A0A7J6M9R9</accession>
<dbReference type="EMBL" id="JABAHT010000038">
    <property type="protein sequence ID" value="KAF4668342.1"/>
    <property type="molecule type" value="Genomic_DNA"/>
</dbReference>
<reference evidence="2 3" key="1">
    <citation type="submission" date="2020-04" db="EMBL/GenBank/DDBJ databases">
        <title>Perkinsus olseni comparative genomics.</title>
        <authorList>
            <person name="Bogema D.R."/>
        </authorList>
    </citation>
    <scope>NUCLEOTIDE SEQUENCE [LARGE SCALE GENOMIC DNA]</scope>
    <source>
        <strain evidence="2">ATCC PRA-179</strain>
    </source>
</reference>
<name>A0A7J6M9R9_PEROL</name>
<evidence type="ECO:0000256" key="1">
    <source>
        <dbReference type="SAM" id="MobiDB-lite"/>
    </source>
</evidence>
<dbReference type="AlphaFoldDB" id="A0A7J6M9R9"/>
<protein>
    <submittedName>
        <fullName evidence="2">Uncharacterized protein</fullName>
    </submittedName>
</protein>
<feature type="region of interest" description="Disordered" evidence="1">
    <location>
        <begin position="35"/>
        <end position="60"/>
    </location>
</feature>
<sequence length="107" mass="11494">MPAAQFTSGGGRHRPLTGAFRCHFHAFGYNRETGAGVERSRSGQASVPNPPLYQNGRSSSLPPAPRIAAIVLPSPALDYINDRAARGFGGGEDFATSRARWLCDMFD</sequence>
<evidence type="ECO:0000313" key="2">
    <source>
        <dbReference type="EMBL" id="KAF4668342.1"/>
    </source>
</evidence>
<dbReference type="OrthoDB" id="10270451at2759"/>
<organism evidence="2 3">
    <name type="scientific">Perkinsus olseni</name>
    <name type="common">Perkinsus atlanticus</name>
    <dbReference type="NCBI Taxonomy" id="32597"/>
    <lineage>
        <taxon>Eukaryota</taxon>
        <taxon>Sar</taxon>
        <taxon>Alveolata</taxon>
        <taxon>Perkinsozoa</taxon>
        <taxon>Perkinsea</taxon>
        <taxon>Perkinsida</taxon>
        <taxon>Perkinsidae</taxon>
        <taxon>Perkinsus</taxon>
    </lineage>
</organism>
<dbReference type="Proteomes" id="UP000570595">
    <property type="component" value="Unassembled WGS sequence"/>
</dbReference>
<proteinExistence type="predicted"/>
<gene>
    <name evidence="2" type="ORF">FOZ61_006581</name>
</gene>